<comment type="caution">
    <text evidence="1">The sequence shown here is derived from an EMBL/GenBank/DDBJ whole genome shotgun (WGS) entry which is preliminary data.</text>
</comment>
<keyword evidence="1" id="KW-0540">Nuclease</keyword>
<dbReference type="Proteomes" id="UP000762676">
    <property type="component" value="Unassembled WGS sequence"/>
</dbReference>
<name>A0AAV4GHP8_9GAST</name>
<organism evidence="1 2">
    <name type="scientific">Elysia marginata</name>
    <dbReference type="NCBI Taxonomy" id="1093978"/>
    <lineage>
        <taxon>Eukaryota</taxon>
        <taxon>Metazoa</taxon>
        <taxon>Spiralia</taxon>
        <taxon>Lophotrochozoa</taxon>
        <taxon>Mollusca</taxon>
        <taxon>Gastropoda</taxon>
        <taxon>Heterobranchia</taxon>
        <taxon>Euthyneura</taxon>
        <taxon>Panpulmonata</taxon>
        <taxon>Sacoglossa</taxon>
        <taxon>Placobranchoidea</taxon>
        <taxon>Plakobranchidae</taxon>
        <taxon>Elysia</taxon>
    </lineage>
</organism>
<evidence type="ECO:0000313" key="1">
    <source>
        <dbReference type="EMBL" id="GFR84834.1"/>
    </source>
</evidence>
<protein>
    <submittedName>
        <fullName evidence="1">Endonuclease-reverse transcriptase</fullName>
    </submittedName>
</protein>
<accession>A0AAV4GHP8</accession>
<reference evidence="1 2" key="1">
    <citation type="journal article" date="2021" name="Elife">
        <title>Chloroplast acquisition without the gene transfer in kleptoplastic sea slugs, Plakobranchus ocellatus.</title>
        <authorList>
            <person name="Maeda T."/>
            <person name="Takahashi S."/>
            <person name="Yoshida T."/>
            <person name="Shimamura S."/>
            <person name="Takaki Y."/>
            <person name="Nagai Y."/>
            <person name="Toyoda A."/>
            <person name="Suzuki Y."/>
            <person name="Arimoto A."/>
            <person name="Ishii H."/>
            <person name="Satoh N."/>
            <person name="Nishiyama T."/>
            <person name="Hasebe M."/>
            <person name="Maruyama T."/>
            <person name="Minagawa J."/>
            <person name="Obokata J."/>
            <person name="Shigenobu S."/>
        </authorList>
    </citation>
    <scope>NUCLEOTIDE SEQUENCE [LARGE SCALE GENOMIC DNA]</scope>
</reference>
<dbReference type="GO" id="GO:0004519">
    <property type="term" value="F:endonuclease activity"/>
    <property type="evidence" value="ECO:0007669"/>
    <property type="project" value="UniProtKB-KW"/>
</dbReference>
<evidence type="ECO:0000313" key="2">
    <source>
        <dbReference type="Proteomes" id="UP000762676"/>
    </source>
</evidence>
<keyword evidence="1" id="KW-0255">Endonuclease</keyword>
<sequence length="115" mass="13725">MWCYRRVLRIFWKERKTNDEVLQAAGVTARLLDQQIKRKLRYAGHVIRGSSGHLLQLGSKGRIEGRRGRGRPKRSWTNDNKQWTHCCTYGEIKRKAERREEWRVMVVNLRSEEST</sequence>
<dbReference type="AlphaFoldDB" id="A0AAV4GHP8"/>
<keyword evidence="2" id="KW-1185">Reference proteome</keyword>
<gene>
    <name evidence="1" type="ORF">ElyMa_004159600</name>
</gene>
<dbReference type="EMBL" id="BMAT01008428">
    <property type="protein sequence ID" value="GFR84834.1"/>
    <property type="molecule type" value="Genomic_DNA"/>
</dbReference>
<keyword evidence="1" id="KW-0378">Hydrolase</keyword>
<proteinExistence type="predicted"/>